<evidence type="ECO:0000313" key="1">
    <source>
        <dbReference type="EMBL" id="SCG86411.1"/>
    </source>
</evidence>
<dbReference type="OrthoDB" id="134019at2157"/>
<dbReference type="STRING" id="118062.MCBB_1862"/>
<name>A0A1D3L457_9EURY</name>
<dbReference type="RefSeq" id="WP_071907477.1">
    <property type="nucleotide sequence ID" value="NZ_LT607756.1"/>
</dbReference>
<keyword evidence="2" id="KW-1185">Reference proteome</keyword>
<dbReference type="InterPro" id="IPR029063">
    <property type="entry name" value="SAM-dependent_MTases_sf"/>
</dbReference>
<dbReference type="EMBL" id="LT607756">
    <property type="protein sequence ID" value="SCG86411.1"/>
    <property type="molecule type" value="Genomic_DNA"/>
</dbReference>
<protein>
    <recommendedName>
        <fullName evidence="3">Methyltransferase</fullName>
    </recommendedName>
</protein>
<reference evidence="1 2" key="1">
    <citation type="submission" date="2016-08" db="EMBL/GenBank/DDBJ databases">
        <authorList>
            <person name="Seilhamer J.J."/>
        </authorList>
    </citation>
    <scope>NUCLEOTIDE SEQUENCE [LARGE SCALE GENOMIC DNA]</scope>
    <source>
        <strain evidence="1">Buetzberg</strain>
    </source>
</reference>
<dbReference type="SUPFAM" id="SSF53335">
    <property type="entry name" value="S-adenosyl-L-methionine-dependent methyltransferases"/>
    <property type="match status" value="1"/>
</dbReference>
<accession>A0A1D3L457</accession>
<dbReference type="PATRIC" id="fig|129848.4.peg.1904"/>
<dbReference type="Gene3D" id="3.40.50.150">
    <property type="entry name" value="Vaccinia Virus protein VP39"/>
    <property type="match status" value="1"/>
</dbReference>
<dbReference type="Proteomes" id="UP000094707">
    <property type="component" value="Chromosome I"/>
</dbReference>
<dbReference type="GeneID" id="30412700"/>
<evidence type="ECO:0008006" key="3">
    <source>
        <dbReference type="Google" id="ProtNLM"/>
    </source>
</evidence>
<organism evidence="1 2">
    <name type="scientific">Methanobacterium congolense</name>
    <dbReference type="NCBI Taxonomy" id="118062"/>
    <lineage>
        <taxon>Archaea</taxon>
        <taxon>Methanobacteriati</taxon>
        <taxon>Methanobacteriota</taxon>
        <taxon>Methanomada group</taxon>
        <taxon>Methanobacteria</taxon>
        <taxon>Methanobacteriales</taxon>
        <taxon>Methanobacteriaceae</taxon>
        <taxon>Methanobacterium</taxon>
    </lineage>
</organism>
<dbReference type="Pfam" id="PF06325">
    <property type="entry name" value="PrmA"/>
    <property type="match status" value="1"/>
</dbReference>
<gene>
    <name evidence="1" type="ORF">MCBB_1862</name>
</gene>
<dbReference type="KEGG" id="mcub:MCBB_1862"/>
<evidence type="ECO:0000313" key="2">
    <source>
        <dbReference type="Proteomes" id="UP000094707"/>
    </source>
</evidence>
<sequence length="337" mass="37027">MYIGCRCRADCITPSKHVLEAIGTLYSPCDTCQNWNLKKFKPLAEQVDLDNLDADFGSCICGRRHLDVVMAHVLKIMMEADVRDSKTTLRNACVPLITPAYPTVTAPHLPEDSLVILVDDIPQEVAEKILKEVPEVKGVLKGSITQTVGLKDSSSDPQIYQLIAGCDMRCDVVQTPYGALTIYKAQGEIHVEFPRPTSPKVSILMKYLDRYPNASVLDCTCGPGTLGIACLKAGASKVVFNDLWYPAARTAAMNLEVNGFPVKIPENLEELEGISWSSPETPVALGDNFEVYSADLRELKNILDERFDICIIDAFPGVETADLEDAVRDMCSDIVVI</sequence>
<proteinExistence type="predicted"/>
<dbReference type="AlphaFoldDB" id="A0A1D3L457"/>